<dbReference type="InterPro" id="IPR013209">
    <property type="entry name" value="LNS2"/>
</dbReference>
<dbReference type="Pfam" id="PF16876">
    <property type="entry name" value="Lipin_mid"/>
    <property type="match status" value="1"/>
</dbReference>
<dbReference type="InterPro" id="IPR031703">
    <property type="entry name" value="Lipin_mid"/>
</dbReference>
<dbReference type="InterPro" id="IPR036412">
    <property type="entry name" value="HAD-like_sf"/>
</dbReference>
<evidence type="ECO:0000256" key="4">
    <source>
        <dbReference type="ARBA" id="ARBA00022801"/>
    </source>
</evidence>
<evidence type="ECO:0000256" key="1">
    <source>
        <dbReference type="ARBA" id="ARBA00001946"/>
    </source>
</evidence>
<dbReference type="SMART" id="SM00775">
    <property type="entry name" value="LNS2"/>
    <property type="match status" value="1"/>
</dbReference>
<dbReference type="EC" id="3.1.3.4" evidence="3"/>
<dbReference type="PANTHER" id="PTHR12181">
    <property type="entry name" value="LIPIN"/>
    <property type="match status" value="1"/>
</dbReference>
<evidence type="ECO:0000313" key="8">
    <source>
        <dbReference type="Proteomes" id="UP001396334"/>
    </source>
</evidence>
<feature type="region of interest" description="Disordered" evidence="5">
    <location>
        <begin position="546"/>
        <end position="579"/>
    </location>
</feature>
<name>A0ABR2T8T2_9ROSI</name>
<reference evidence="7 8" key="1">
    <citation type="journal article" date="2024" name="G3 (Bethesda)">
        <title>Genome assembly of Hibiscus sabdariffa L. provides insights into metabolisms of medicinal natural products.</title>
        <authorList>
            <person name="Kim T."/>
        </authorList>
    </citation>
    <scope>NUCLEOTIDE SEQUENCE [LARGE SCALE GENOMIC DNA]</scope>
    <source>
        <strain evidence="7">TK-2024</strain>
        <tissue evidence="7">Old leaves</tissue>
    </source>
</reference>
<protein>
    <recommendedName>
        <fullName evidence="3">phosphatidate phosphatase</fullName>
        <ecNumber evidence="3">3.1.3.4</ecNumber>
    </recommendedName>
</protein>
<evidence type="ECO:0000313" key="7">
    <source>
        <dbReference type="EMBL" id="KAK9033607.1"/>
    </source>
</evidence>
<proteinExistence type="inferred from homology"/>
<dbReference type="Pfam" id="PF08235">
    <property type="entry name" value="LNS2"/>
    <property type="match status" value="1"/>
</dbReference>
<evidence type="ECO:0000256" key="3">
    <source>
        <dbReference type="ARBA" id="ARBA00012638"/>
    </source>
</evidence>
<organism evidence="7 8">
    <name type="scientific">Hibiscus sabdariffa</name>
    <name type="common">roselle</name>
    <dbReference type="NCBI Taxonomy" id="183260"/>
    <lineage>
        <taxon>Eukaryota</taxon>
        <taxon>Viridiplantae</taxon>
        <taxon>Streptophyta</taxon>
        <taxon>Embryophyta</taxon>
        <taxon>Tracheophyta</taxon>
        <taxon>Spermatophyta</taxon>
        <taxon>Magnoliopsida</taxon>
        <taxon>eudicotyledons</taxon>
        <taxon>Gunneridae</taxon>
        <taxon>Pentapetalae</taxon>
        <taxon>rosids</taxon>
        <taxon>malvids</taxon>
        <taxon>Malvales</taxon>
        <taxon>Malvaceae</taxon>
        <taxon>Malvoideae</taxon>
        <taxon>Hibiscus</taxon>
    </lineage>
</organism>
<feature type="region of interest" description="Disordered" evidence="5">
    <location>
        <begin position="622"/>
        <end position="658"/>
    </location>
</feature>
<comment type="caution">
    <text evidence="7">The sequence shown here is derived from an EMBL/GenBank/DDBJ whole genome shotgun (WGS) entry which is preliminary data.</text>
</comment>
<dbReference type="SUPFAM" id="SSF56784">
    <property type="entry name" value="HAD-like"/>
    <property type="match status" value="1"/>
</dbReference>
<evidence type="ECO:0000256" key="5">
    <source>
        <dbReference type="SAM" id="MobiDB-lite"/>
    </source>
</evidence>
<feature type="compositionally biased region" description="Polar residues" evidence="5">
    <location>
        <begin position="546"/>
        <end position="556"/>
    </location>
</feature>
<feature type="domain" description="LNS2/PITP" evidence="6">
    <location>
        <begin position="890"/>
        <end position="1046"/>
    </location>
</feature>
<keyword evidence="8" id="KW-1185">Reference proteome</keyword>
<sequence>MSRVKVCVEGAKTHKEWRVKASDPWEGKEVNVQEKLLNIGEGSSSKPTDSAVCSPLKVFTENGVDSGKVAEGKKEVMCGENVSSGVDSFTEVERSNLQEFPTLQMSQSQQKKHKDRAVKEVADNKKGFGGSKNKFAVLTSDVDDVQDLNEGRKVRAAPLGMANLLQEMKMKKKDHIGRVKRSNEESAVSAGAESLILRGEFFLCSTFHLYYTPEVGSLISQGVYSVATPFHPFGGAVDIIVVQQPDGTFRSTPWYVRFGKFQGVLKGAEKVVRITVNGVEANFHMCLDNSGQAYFLREVDSGEGNETSGDFKDSDGGVVSDSEVAELRDECDGKSQNPLERVESDTMFYDFQDDLFSQEGLVNLSDYESGQYEGLGSVYFGEEQGLGSEVVLFSVDGHIITAPVSASEESAENVQLSKPQFHIEPGEGPPFCEGNGEFGSGDDVSDAGSIFKLNSAAPKDSSDIVCSLNSDSTGSGIHQEVCKERGEHAREIEETQSLSNHENGFIRGSDVEDASVHINGDVFKSCLELSELGRPGENTNSEEIYSLPQAQSSQGKPSCRPAEVGETDNGSIGDSRNKDVLSSFCRPDSSYLNGSPDLPVEKNVSETDFLGSNNTPVNLFVNDSESRDGQFGTSAATEGVNGNLQSPAPEDKSSESEIVETETTCAEEIEAHASSMGFEISLCGNELHAGMGLDAAKEVFDAHHITEEEYKKNAMSIIKKANLVIRFREMYLPWEKAAPIVLGMAAFGLELAVDPQDAICVEQDESSKPKEDDSIFTSAPSGRRWRLWPSSLTRVKTHEKSSSNLSSEDVFLDTESSLQDSPSDLIPASTGRIESPGKKFVRTNIPTNEQISSLNLKDGQNIITFGFSTRVLGTQQVDAHLYLWKWNAKIVISDVDGTITRSDVLGQFMPLVGRDWTQTGVAHLFSAIKENGYQLLFLSARAIVQAYLTRNFLLNLKQDGKALPNGPVVISPDGLFPSLYREVIKRTPHEFKIACLEDIRKLFPSDYNPFYAGFGNRDTDDLSYREIGIPTGKRFIINPKGEVVTSHCMNTRSYTSLHTLVHDMFPPTSLLEQEDYNSWNFWKVPLPDIDPEKAHDDACRLTLKAYKKLIAPMGVRT</sequence>
<dbReference type="InterPro" id="IPR031315">
    <property type="entry name" value="LNS2/PITP"/>
</dbReference>
<dbReference type="Pfam" id="PF04571">
    <property type="entry name" value="Lipin_N"/>
    <property type="match status" value="1"/>
</dbReference>
<feature type="compositionally biased region" description="Polar residues" evidence="5">
    <location>
        <begin position="631"/>
        <end position="646"/>
    </location>
</feature>
<dbReference type="EMBL" id="JBBPBN010000007">
    <property type="protein sequence ID" value="KAK9033607.1"/>
    <property type="molecule type" value="Genomic_DNA"/>
</dbReference>
<dbReference type="Proteomes" id="UP001396334">
    <property type="component" value="Unassembled WGS sequence"/>
</dbReference>
<evidence type="ECO:0000256" key="2">
    <source>
        <dbReference type="ARBA" id="ARBA00005476"/>
    </source>
</evidence>
<keyword evidence="4" id="KW-0378">Hydrolase</keyword>
<comment type="similarity">
    <text evidence="2">Belongs to the lipin family.</text>
</comment>
<evidence type="ECO:0000259" key="6">
    <source>
        <dbReference type="SMART" id="SM00775"/>
    </source>
</evidence>
<dbReference type="InterPro" id="IPR007651">
    <property type="entry name" value="Lipin_N"/>
</dbReference>
<dbReference type="PANTHER" id="PTHR12181:SF59">
    <property type="entry name" value="PHOSPHATIDATE PHOSPHATASE PAH1"/>
    <property type="match status" value="1"/>
</dbReference>
<comment type="cofactor">
    <cofactor evidence="1">
        <name>Mg(2+)</name>
        <dbReference type="ChEBI" id="CHEBI:18420"/>
    </cofactor>
</comment>
<gene>
    <name evidence="7" type="ORF">V6N11_049794</name>
</gene>
<dbReference type="InterPro" id="IPR026058">
    <property type="entry name" value="LIPIN"/>
</dbReference>
<accession>A0ABR2T8T2</accession>